<name>A0A5R9GKQ4_9PROT</name>
<dbReference type="InterPro" id="IPR004375">
    <property type="entry name" value="NanQ/TabA/YiaL"/>
</dbReference>
<dbReference type="NCBIfam" id="TIGR00022">
    <property type="entry name" value="YhcH/YjgK/YiaL family protein"/>
    <property type="match status" value="1"/>
</dbReference>
<comment type="caution">
    <text evidence="1">The sequence shown here is derived from an EMBL/GenBank/DDBJ whole genome shotgun (WGS) entry which is preliminary data.</text>
</comment>
<dbReference type="RefSeq" id="WP_138239560.1">
    <property type="nucleotide sequence ID" value="NZ_VBRY01000008.1"/>
</dbReference>
<dbReference type="AlphaFoldDB" id="A0A5R9GKQ4"/>
<dbReference type="InterPro" id="IPR037012">
    <property type="entry name" value="NanQ/TabA/YiaL_sf"/>
</dbReference>
<dbReference type="Gene3D" id="2.60.120.370">
    <property type="entry name" value="YhcH/YjgK/YiaL"/>
    <property type="match status" value="1"/>
</dbReference>
<proteinExistence type="predicted"/>
<organism evidence="1 2">
    <name type="scientific">Mariprofundus erugo</name>
    <dbReference type="NCBI Taxonomy" id="2528639"/>
    <lineage>
        <taxon>Bacteria</taxon>
        <taxon>Pseudomonadati</taxon>
        <taxon>Pseudomonadota</taxon>
        <taxon>Candidatius Mariprofundia</taxon>
        <taxon>Mariprofundales</taxon>
        <taxon>Mariprofundaceae</taxon>
        <taxon>Mariprofundus</taxon>
    </lineage>
</organism>
<gene>
    <name evidence="1" type="ORF">FEF65_09425</name>
</gene>
<accession>A0A5R9GKQ4</accession>
<dbReference type="SUPFAM" id="SSF51197">
    <property type="entry name" value="Clavaminate synthase-like"/>
    <property type="match status" value="1"/>
</dbReference>
<protein>
    <submittedName>
        <fullName evidence="1">DUF386 domain-containing protein</fullName>
    </submittedName>
</protein>
<dbReference type="PANTHER" id="PTHR34986">
    <property type="entry name" value="EVOLVED BETA-GALACTOSIDASE SUBUNIT BETA"/>
    <property type="match status" value="1"/>
</dbReference>
<dbReference type="EMBL" id="VBRY01000008">
    <property type="protein sequence ID" value="TLS66730.1"/>
    <property type="molecule type" value="Genomic_DNA"/>
</dbReference>
<sequence>MIIDCIDKYELYQGLGDGVSKALEFLVSHDLEALSIGKHEIDGQCVYALVSEYETKPADSSFFERHELYVDVQYVVRGEESIGYAPLQDQVVVKPYHEEHDYALHSGNASFVNLCGGMFAIFFPGDLHMPGISDVPGSVRKIVVKVKA</sequence>
<dbReference type="PANTHER" id="PTHR34986:SF1">
    <property type="entry name" value="PROTEIN YIAL"/>
    <property type="match status" value="1"/>
</dbReference>
<dbReference type="GO" id="GO:0005829">
    <property type="term" value="C:cytosol"/>
    <property type="evidence" value="ECO:0007669"/>
    <property type="project" value="TreeGrafter"/>
</dbReference>
<keyword evidence="2" id="KW-1185">Reference proteome</keyword>
<dbReference type="Proteomes" id="UP000306585">
    <property type="component" value="Unassembled WGS sequence"/>
</dbReference>
<reference evidence="1 2" key="1">
    <citation type="journal article" date="2019" name="Appl. Environ. Microbiol.">
        <title>Environmental Evidence and Genomic Insight of Iron-oxidizing Bacteria Preference Towards More Corrosion Resistant Stainless Steel at Higher Salinities.</title>
        <authorList>
            <person name="Garrison C.E."/>
            <person name="Price K.A."/>
            <person name="Field E.K."/>
        </authorList>
    </citation>
    <scope>NUCLEOTIDE SEQUENCE [LARGE SCALE GENOMIC DNA]</scope>
    <source>
        <strain evidence="1 2">P3</strain>
    </source>
</reference>
<evidence type="ECO:0000313" key="2">
    <source>
        <dbReference type="Proteomes" id="UP000306585"/>
    </source>
</evidence>
<dbReference type="Pfam" id="PF04074">
    <property type="entry name" value="DUF386"/>
    <property type="match status" value="1"/>
</dbReference>
<evidence type="ECO:0000313" key="1">
    <source>
        <dbReference type="EMBL" id="TLS66730.1"/>
    </source>
</evidence>